<evidence type="ECO:0000313" key="8">
    <source>
        <dbReference type="Proteomes" id="UP001154282"/>
    </source>
</evidence>
<evidence type="ECO:0000256" key="1">
    <source>
        <dbReference type="ARBA" id="ARBA00006217"/>
    </source>
</evidence>
<dbReference type="Pfam" id="PF00484">
    <property type="entry name" value="Pro_CA"/>
    <property type="match status" value="2"/>
</dbReference>
<dbReference type="EC" id="4.2.1.1" evidence="2"/>
<accession>A0AAV0K962</accession>
<dbReference type="PANTHER" id="PTHR11002">
    <property type="entry name" value="CARBONIC ANHYDRASE"/>
    <property type="match status" value="1"/>
</dbReference>
<dbReference type="PANTHER" id="PTHR11002:SF19">
    <property type="entry name" value="BETA CARBONIC ANHYDRASE 6, MITOCHONDRIAL"/>
    <property type="match status" value="1"/>
</dbReference>
<proteinExistence type="inferred from homology"/>
<dbReference type="InterPro" id="IPR036874">
    <property type="entry name" value="Carbonic_anhydrase_sf"/>
</dbReference>
<comment type="catalytic activity">
    <reaction evidence="5">
        <text>hydrogencarbonate + H(+) = CO2 + H2O</text>
        <dbReference type="Rhea" id="RHEA:10748"/>
        <dbReference type="ChEBI" id="CHEBI:15377"/>
        <dbReference type="ChEBI" id="CHEBI:15378"/>
        <dbReference type="ChEBI" id="CHEBI:16526"/>
        <dbReference type="ChEBI" id="CHEBI:17544"/>
        <dbReference type="EC" id="4.2.1.1"/>
    </reaction>
</comment>
<comment type="similarity">
    <text evidence="1">Belongs to the beta-class carbonic anhydrase family.</text>
</comment>
<evidence type="ECO:0000256" key="2">
    <source>
        <dbReference type="ARBA" id="ARBA00012925"/>
    </source>
</evidence>
<gene>
    <name evidence="7" type="ORF">LITE_LOCUS17332</name>
</gene>
<dbReference type="Proteomes" id="UP001154282">
    <property type="component" value="Unassembled WGS sequence"/>
</dbReference>
<keyword evidence="8" id="KW-1185">Reference proteome</keyword>
<dbReference type="SUPFAM" id="SSF53056">
    <property type="entry name" value="beta-carbonic anhydrase, cab"/>
    <property type="match status" value="1"/>
</dbReference>
<feature type="binding site" evidence="6">
    <location>
        <position position="213"/>
    </location>
    <ligand>
        <name>Zn(2+)</name>
        <dbReference type="ChEBI" id="CHEBI:29105"/>
    </ligand>
</feature>
<dbReference type="AlphaFoldDB" id="A0AAV0K962"/>
<keyword evidence="3 6" id="KW-0862">Zinc</keyword>
<dbReference type="CDD" id="cd00884">
    <property type="entry name" value="beta_CA_cladeB"/>
    <property type="match status" value="1"/>
</dbReference>
<evidence type="ECO:0000256" key="6">
    <source>
        <dbReference type="PIRSR" id="PIRSR601765-1"/>
    </source>
</evidence>
<name>A0AAV0K962_9ROSI</name>
<dbReference type="InterPro" id="IPR001765">
    <property type="entry name" value="Carbonic_anhydrase"/>
</dbReference>
<dbReference type="GO" id="GO:0008270">
    <property type="term" value="F:zinc ion binding"/>
    <property type="evidence" value="ECO:0007669"/>
    <property type="project" value="InterPro"/>
</dbReference>
<dbReference type="GO" id="GO:0004089">
    <property type="term" value="F:carbonate dehydratase activity"/>
    <property type="evidence" value="ECO:0007669"/>
    <property type="project" value="UniProtKB-EC"/>
</dbReference>
<protein>
    <recommendedName>
        <fullName evidence="2">carbonic anhydrase</fullName>
        <ecNumber evidence="2">4.2.1.1</ecNumber>
    </recommendedName>
</protein>
<reference evidence="7" key="1">
    <citation type="submission" date="2022-08" db="EMBL/GenBank/DDBJ databases">
        <authorList>
            <person name="Gutierrez-Valencia J."/>
        </authorList>
    </citation>
    <scope>NUCLEOTIDE SEQUENCE</scope>
</reference>
<evidence type="ECO:0000256" key="5">
    <source>
        <dbReference type="ARBA" id="ARBA00048348"/>
    </source>
</evidence>
<keyword evidence="4" id="KW-0456">Lyase</keyword>
<evidence type="ECO:0000313" key="7">
    <source>
        <dbReference type="EMBL" id="CAI0417523.1"/>
    </source>
</evidence>
<feature type="binding site" evidence="6">
    <location>
        <position position="151"/>
    </location>
    <ligand>
        <name>Zn(2+)</name>
        <dbReference type="ChEBI" id="CHEBI:29105"/>
    </ligand>
</feature>
<organism evidence="7 8">
    <name type="scientific">Linum tenue</name>
    <dbReference type="NCBI Taxonomy" id="586396"/>
    <lineage>
        <taxon>Eukaryota</taxon>
        <taxon>Viridiplantae</taxon>
        <taxon>Streptophyta</taxon>
        <taxon>Embryophyta</taxon>
        <taxon>Tracheophyta</taxon>
        <taxon>Spermatophyta</taxon>
        <taxon>Magnoliopsida</taxon>
        <taxon>eudicotyledons</taxon>
        <taxon>Gunneridae</taxon>
        <taxon>Pentapetalae</taxon>
        <taxon>rosids</taxon>
        <taxon>fabids</taxon>
        <taxon>Malpighiales</taxon>
        <taxon>Linaceae</taxon>
        <taxon>Linum</taxon>
    </lineage>
</organism>
<dbReference type="SMART" id="SM00947">
    <property type="entry name" value="Pro_CA"/>
    <property type="match status" value="1"/>
</dbReference>
<evidence type="ECO:0000256" key="3">
    <source>
        <dbReference type="ARBA" id="ARBA00022833"/>
    </source>
</evidence>
<sequence length="362" mass="40835">MVSSIRSKLRNFIATMAAPPDLRLSLAFTAGEPFHCPPSSTVTSSSFLGFLRNCPNLASTRIAKVHDHRFHLSPSVGRKALKLHTSVSCDGFAQETGNSEVECSPNAQSGLDFEEMKQRFLSFKKQTYMKKLEHFRALAEMQFPKFMVIACVDSRVCPSNILGFQPGEAFMIRNVANIVPPLECGPTETNAALEFAVNTLQVENIFIVGHSDCAGIQTLMSMQEENSRFLSYMIYYSFPFRFGFCMLSLYQVNSIFVPFCYCSFTEKWVANAKAAKFTAEADASHLSFEQQCKHCEKESINRSLLNLLTYPWIEEKVSKGLLSVHGGYYDFHNCTFEKWTIDYEESSIGQGRLSVKDTVLWC</sequence>
<evidence type="ECO:0000256" key="4">
    <source>
        <dbReference type="ARBA" id="ARBA00023239"/>
    </source>
</evidence>
<feature type="binding site" evidence="6">
    <location>
        <position position="210"/>
    </location>
    <ligand>
        <name>Zn(2+)</name>
        <dbReference type="ChEBI" id="CHEBI:29105"/>
    </ligand>
</feature>
<comment type="cofactor">
    <cofactor evidence="6">
        <name>Zn(2+)</name>
        <dbReference type="ChEBI" id="CHEBI:29105"/>
    </cofactor>
    <text evidence="6">Binds 1 zinc ion per subunit.</text>
</comment>
<keyword evidence="6" id="KW-0479">Metal-binding</keyword>
<feature type="binding site" evidence="6">
    <location>
        <position position="153"/>
    </location>
    <ligand>
        <name>Zn(2+)</name>
        <dbReference type="ChEBI" id="CHEBI:29105"/>
    </ligand>
</feature>
<dbReference type="Gene3D" id="3.40.1050.10">
    <property type="entry name" value="Carbonic anhydrase"/>
    <property type="match status" value="1"/>
</dbReference>
<dbReference type="EMBL" id="CAMGYJ010000005">
    <property type="protein sequence ID" value="CAI0417523.1"/>
    <property type="molecule type" value="Genomic_DNA"/>
</dbReference>
<comment type="caution">
    <text evidence="7">The sequence shown here is derived from an EMBL/GenBank/DDBJ whole genome shotgun (WGS) entry which is preliminary data.</text>
</comment>
<dbReference type="InterPro" id="IPR045066">
    <property type="entry name" value="Beta_CA_cladeB"/>
</dbReference>